<evidence type="ECO:0000256" key="2">
    <source>
        <dbReference type="SAM" id="Phobius"/>
    </source>
</evidence>
<proteinExistence type="predicted"/>
<feature type="region of interest" description="Disordered" evidence="1">
    <location>
        <begin position="621"/>
        <end position="678"/>
    </location>
</feature>
<feature type="compositionally biased region" description="Polar residues" evidence="1">
    <location>
        <begin position="261"/>
        <end position="273"/>
    </location>
</feature>
<name>A0A8H2DW32_ORBOL</name>
<keyword evidence="2" id="KW-0472">Membrane</keyword>
<accession>A0A8H2DW32</accession>
<evidence type="ECO:0000256" key="1">
    <source>
        <dbReference type="SAM" id="MobiDB-lite"/>
    </source>
</evidence>
<feature type="compositionally biased region" description="Basic and acidic residues" evidence="1">
    <location>
        <begin position="623"/>
        <end position="643"/>
    </location>
</feature>
<feature type="region of interest" description="Disordered" evidence="1">
    <location>
        <begin position="499"/>
        <end position="523"/>
    </location>
</feature>
<feature type="compositionally biased region" description="Polar residues" evidence="1">
    <location>
        <begin position="553"/>
        <end position="563"/>
    </location>
</feature>
<gene>
    <name evidence="3" type="ORF">EYR41_006896</name>
</gene>
<reference evidence="3 4" key="1">
    <citation type="submission" date="2019-03" db="EMBL/GenBank/DDBJ databases">
        <title>Nematode-trapping fungi genome.</title>
        <authorList>
            <person name="Vidal-Diez De Ulzurrun G."/>
        </authorList>
    </citation>
    <scope>NUCLEOTIDE SEQUENCE [LARGE SCALE GENOMIC DNA]</scope>
    <source>
        <strain evidence="3 4">TWF154</strain>
    </source>
</reference>
<protein>
    <submittedName>
        <fullName evidence="3">Uncharacterized protein</fullName>
    </submittedName>
</protein>
<dbReference type="AlphaFoldDB" id="A0A8H2DW32"/>
<feature type="region of interest" description="Disordered" evidence="1">
    <location>
        <begin position="250"/>
        <end position="273"/>
    </location>
</feature>
<feature type="region of interest" description="Disordered" evidence="1">
    <location>
        <begin position="335"/>
        <end position="364"/>
    </location>
</feature>
<feature type="compositionally biased region" description="Polar residues" evidence="1">
    <location>
        <begin position="499"/>
        <end position="518"/>
    </location>
</feature>
<keyword evidence="2" id="KW-0812">Transmembrane</keyword>
<dbReference type="Proteomes" id="UP000297595">
    <property type="component" value="Unassembled WGS sequence"/>
</dbReference>
<evidence type="ECO:0000313" key="4">
    <source>
        <dbReference type="Proteomes" id="UP000297595"/>
    </source>
</evidence>
<organism evidence="3 4">
    <name type="scientific">Orbilia oligospora</name>
    <name type="common">Nematode-trapping fungus</name>
    <name type="synonym">Arthrobotrys oligospora</name>
    <dbReference type="NCBI Taxonomy" id="2813651"/>
    <lineage>
        <taxon>Eukaryota</taxon>
        <taxon>Fungi</taxon>
        <taxon>Dikarya</taxon>
        <taxon>Ascomycota</taxon>
        <taxon>Pezizomycotina</taxon>
        <taxon>Orbiliomycetes</taxon>
        <taxon>Orbiliales</taxon>
        <taxon>Orbiliaceae</taxon>
        <taxon>Orbilia</taxon>
    </lineage>
</organism>
<evidence type="ECO:0000313" key="3">
    <source>
        <dbReference type="EMBL" id="TGJ67792.1"/>
    </source>
</evidence>
<feature type="compositionally biased region" description="Polar residues" evidence="1">
    <location>
        <begin position="354"/>
        <end position="364"/>
    </location>
</feature>
<comment type="caution">
    <text evidence="3">The sequence shown here is derived from an EMBL/GenBank/DDBJ whole genome shotgun (WGS) entry which is preliminary data.</text>
</comment>
<dbReference type="EMBL" id="SOZJ01000004">
    <property type="protein sequence ID" value="TGJ67792.1"/>
    <property type="molecule type" value="Genomic_DNA"/>
</dbReference>
<keyword evidence="2" id="KW-1133">Transmembrane helix</keyword>
<sequence length="711" mass="78793">MSLFVTSCSILLRYTSFSPYITSLSQLSQSSKDCRELHWRSVNMAPAPTVEPGAIKTLPASLAATAMSDPSDPPSTDGRLRFDASTIAAVALGVALFFTIVGVIGYCFWVQRQKRNRYRYQVDGLRGHWARIEQPPVPVQTEKTNFPPAYAKRISFSARPSFSKPSAGIDITQIGHPKLIQSSQDIDPVFAEPKAAYIRAHKGPIAAVTEPQIGNVDFILEKMAPHTATAIPPIPPTVEIAKPPAVLTMDPKKRQNAPKLSLQTSTKPRDSINNNITSTIVAGLPTNIYVPPTPSRTGFGDVPFTPRTPRRMDFGPEPQAFKSDNQKSQLECFSPNNTRAYRNPTPKERYRFSDPTTPTPASVRSVRSLSWNGRANDHTVGFQTIIVQTPISPQQLRSPTICFPRHQTLIPGDHSDLDRESMQTHPHSRIVSSLSTQHHKSTSPLEGPHRKIKKPKLKIIPAKDDDEILTDDDASIIESECDSSDESSETTAKMFTHNNRSSVRTGRTGSTRFSQDSIPNPPLTPFYGEVKDNNPYINQMEAKREANGLTLSTMDTPTRTLSSPGIEIVTRPGDESPPLSPVTFRIDTNPGSMTPKLPYKSEPYDRIEADRINDGSYPSEWKVQMERQATEEGLARRERDPRPKSIGNNLAPPPKSSKTKGVSFRLSGHRRDASDEKPILPKIDVSLAETMKQMRPNFYKIGTNDSDVSMI</sequence>
<feature type="compositionally biased region" description="Basic and acidic residues" evidence="1">
    <location>
        <begin position="669"/>
        <end position="678"/>
    </location>
</feature>
<feature type="transmembrane region" description="Helical" evidence="2">
    <location>
        <begin position="87"/>
        <end position="109"/>
    </location>
</feature>
<feature type="region of interest" description="Disordered" evidence="1">
    <location>
        <begin position="553"/>
        <end position="600"/>
    </location>
</feature>
<feature type="region of interest" description="Disordered" evidence="1">
    <location>
        <begin position="418"/>
        <end position="452"/>
    </location>
</feature>